<proteinExistence type="inferred from homology"/>
<keyword evidence="6" id="KW-0479">Metal-binding</keyword>
<comment type="subcellular location">
    <subcellularLocation>
        <location evidence="1">Membrane</location>
        <topology evidence="1">Multi-pass membrane protein</topology>
    </subcellularLocation>
</comment>
<dbReference type="GO" id="GO:0016020">
    <property type="term" value="C:membrane"/>
    <property type="evidence" value="ECO:0007669"/>
    <property type="project" value="UniProtKB-SubCell"/>
</dbReference>
<comment type="caution">
    <text evidence="15">The sequence shown here is derived from an EMBL/GenBank/DDBJ whole genome shotgun (WGS) entry which is preliminary data.</text>
</comment>
<organism evidence="15 16">
    <name type="scientific">Polyplosphaeria fusca</name>
    <dbReference type="NCBI Taxonomy" id="682080"/>
    <lineage>
        <taxon>Eukaryota</taxon>
        <taxon>Fungi</taxon>
        <taxon>Dikarya</taxon>
        <taxon>Ascomycota</taxon>
        <taxon>Pezizomycotina</taxon>
        <taxon>Dothideomycetes</taxon>
        <taxon>Pleosporomycetidae</taxon>
        <taxon>Pleosporales</taxon>
        <taxon>Tetraplosphaeriaceae</taxon>
        <taxon>Polyplosphaeria</taxon>
    </lineage>
</organism>
<dbReference type="GO" id="GO:0006665">
    <property type="term" value="P:sphingolipid metabolic process"/>
    <property type="evidence" value="ECO:0007669"/>
    <property type="project" value="UniProtKB-KW"/>
</dbReference>
<feature type="transmembrane region" description="Helical" evidence="13">
    <location>
        <begin position="389"/>
        <end position="406"/>
    </location>
</feature>
<keyword evidence="16" id="KW-1185">Reference proteome</keyword>
<dbReference type="SUPFAM" id="SSF56219">
    <property type="entry name" value="DNase I-like"/>
    <property type="match status" value="1"/>
</dbReference>
<name>A0A9P4RA53_9PLEO</name>
<keyword evidence="10 13" id="KW-1133">Transmembrane helix</keyword>
<evidence type="ECO:0000256" key="7">
    <source>
        <dbReference type="ARBA" id="ARBA00022801"/>
    </source>
</evidence>
<evidence type="ECO:0000313" key="16">
    <source>
        <dbReference type="Proteomes" id="UP000799444"/>
    </source>
</evidence>
<dbReference type="Proteomes" id="UP000799444">
    <property type="component" value="Unassembled WGS sequence"/>
</dbReference>
<evidence type="ECO:0000256" key="1">
    <source>
        <dbReference type="ARBA" id="ARBA00004141"/>
    </source>
</evidence>
<evidence type="ECO:0000256" key="2">
    <source>
        <dbReference type="ARBA" id="ARBA00004760"/>
    </source>
</evidence>
<feature type="domain" description="Endonuclease/exonuclease/phosphatase" evidence="14">
    <location>
        <begin position="15"/>
        <end position="330"/>
    </location>
</feature>
<keyword evidence="12 13" id="KW-0472">Membrane</keyword>
<evidence type="ECO:0000256" key="10">
    <source>
        <dbReference type="ARBA" id="ARBA00022989"/>
    </source>
</evidence>
<keyword evidence="11" id="KW-0443">Lipid metabolism</keyword>
<dbReference type="InterPro" id="IPR038772">
    <property type="entry name" value="Sph/SMPD2-like"/>
</dbReference>
<dbReference type="OrthoDB" id="387657at2759"/>
<dbReference type="PANTHER" id="PTHR16320">
    <property type="entry name" value="SPHINGOMYELINASE FAMILY MEMBER"/>
    <property type="match status" value="1"/>
</dbReference>
<feature type="transmembrane region" description="Helical" evidence="13">
    <location>
        <begin position="412"/>
        <end position="437"/>
    </location>
</feature>
<dbReference type="Pfam" id="PF03372">
    <property type="entry name" value="Exo_endo_phos"/>
    <property type="match status" value="1"/>
</dbReference>
<dbReference type="EMBL" id="ML996104">
    <property type="protein sequence ID" value="KAF2739504.1"/>
    <property type="molecule type" value="Genomic_DNA"/>
</dbReference>
<dbReference type="GO" id="GO:0004767">
    <property type="term" value="F:sphingomyelin phosphodiesterase activity"/>
    <property type="evidence" value="ECO:0007669"/>
    <property type="project" value="InterPro"/>
</dbReference>
<evidence type="ECO:0000256" key="13">
    <source>
        <dbReference type="SAM" id="Phobius"/>
    </source>
</evidence>
<accession>A0A9P4RA53</accession>
<protein>
    <submittedName>
        <fullName evidence="15">DNase I-like protein</fullName>
    </submittedName>
</protein>
<dbReference type="AlphaFoldDB" id="A0A9P4RA53"/>
<evidence type="ECO:0000256" key="6">
    <source>
        <dbReference type="ARBA" id="ARBA00022723"/>
    </source>
</evidence>
<dbReference type="Gene3D" id="3.60.10.10">
    <property type="entry name" value="Endonuclease/exonuclease/phosphatase"/>
    <property type="match status" value="1"/>
</dbReference>
<evidence type="ECO:0000256" key="3">
    <source>
        <dbReference type="ARBA" id="ARBA00004991"/>
    </source>
</evidence>
<sequence>MAEHTSNPPSRLRILSLNCWGLKYIAKWRNQRLEEIGNQIGAADPSPDIVGLQECWTQQDYNAIRERTKNILPYGKFYHSGIFGGGLVILSRWPIVESSMMRYPLNGRPAAFYRGDWFVGKGVACARIRTGPARGDIVEVFCTHLHAPYESEPHDSYLCHRTAQAWEIAKLMRGAAERGHVVIGLGDFNMIPLSLAHRIIETHSPVRDVWRLLHPDSSVGAAKDKVEQLRGQPMPSAEFNIAKNGTTCDSAFNSWRWNQAHKTRLAKGENVVIEPSVQDPSAKRLDYIFFSSGEHRDPDSGEKTTEWGLEEACVGMMMRHPTLHCSLSDHYSIEATLARSTASPSATVIDRESTSERYLPIETYDEILDTITKYTAREKMQRRLRMGHFGYQLLLTIGCLIGVWWVPHNYVAFILMLVSSLGLSLGVTEAFMGGLFVGSELRALKEFEWEVKHTRERALAQKLNERDQGSYQAV</sequence>
<evidence type="ECO:0000256" key="9">
    <source>
        <dbReference type="ARBA" id="ARBA00022919"/>
    </source>
</evidence>
<dbReference type="InterPro" id="IPR005135">
    <property type="entry name" value="Endo/exonuclease/phosphatase"/>
</dbReference>
<dbReference type="GO" id="GO:0046872">
    <property type="term" value="F:metal ion binding"/>
    <property type="evidence" value="ECO:0007669"/>
    <property type="project" value="UniProtKB-KW"/>
</dbReference>
<keyword evidence="8" id="KW-0460">Magnesium</keyword>
<evidence type="ECO:0000259" key="14">
    <source>
        <dbReference type="Pfam" id="PF03372"/>
    </source>
</evidence>
<keyword evidence="5 13" id="KW-0812">Transmembrane</keyword>
<evidence type="ECO:0000256" key="4">
    <source>
        <dbReference type="ARBA" id="ARBA00006335"/>
    </source>
</evidence>
<comment type="pathway">
    <text evidence="2">Lipid metabolism; sphingolipid metabolism.</text>
</comment>
<evidence type="ECO:0000256" key="12">
    <source>
        <dbReference type="ARBA" id="ARBA00023136"/>
    </source>
</evidence>
<dbReference type="InterPro" id="IPR036691">
    <property type="entry name" value="Endo/exonu/phosph_ase_sf"/>
</dbReference>
<evidence type="ECO:0000256" key="5">
    <source>
        <dbReference type="ARBA" id="ARBA00022692"/>
    </source>
</evidence>
<evidence type="ECO:0000256" key="8">
    <source>
        <dbReference type="ARBA" id="ARBA00022842"/>
    </source>
</evidence>
<keyword evidence="9" id="KW-0746">Sphingolipid metabolism</keyword>
<evidence type="ECO:0000313" key="15">
    <source>
        <dbReference type="EMBL" id="KAF2739504.1"/>
    </source>
</evidence>
<reference evidence="15" key="1">
    <citation type="journal article" date="2020" name="Stud. Mycol.">
        <title>101 Dothideomycetes genomes: a test case for predicting lifestyles and emergence of pathogens.</title>
        <authorList>
            <person name="Haridas S."/>
            <person name="Albert R."/>
            <person name="Binder M."/>
            <person name="Bloem J."/>
            <person name="Labutti K."/>
            <person name="Salamov A."/>
            <person name="Andreopoulos B."/>
            <person name="Baker S."/>
            <person name="Barry K."/>
            <person name="Bills G."/>
            <person name="Bluhm B."/>
            <person name="Cannon C."/>
            <person name="Castanera R."/>
            <person name="Culley D."/>
            <person name="Daum C."/>
            <person name="Ezra D."/>
            <person name="Gonzalez J."/>
            <person name="Henrissat B."/>
            <person name="Kuo A."/>
            <person name="Liang C."/>
            <person name="Lipzen A."/>
            <person name="Lutzoni F."/>
            <person name="Magnuson J."/>
            <person name="Mondo S."/>
            <person name="Nolan M."/>
            <person name="Ohm R."/>
            <person name="Pangilinan J."/>
            <person name="Park H.-J."/>
            <person name="Ramirez L."/>
            <person name="Alfaro M."/>
            <person name="Sun H."/>
            <person name="Tritt A."/>
            <person name="Yoshinaga Y."/>
            <person name="Zwiers L.-H."/>
            <person name="Turgeon B."/>
            <person name="Goodwin S."/>
            <person name="Spatafora J."/>
            <person name="Crous P."/>
            <person name="Grigoriev I."/>
        </authorList>
    </citation>
    <scope>NUCLEOTIDE SEQUENCE</scope>
    <source>
        <strain evidence="15">CBS 125425</strain>
    </source>
</reference>
<evidence type="ECO:0000256" key="11">
    <source>
        <dbReference type="ARBA" id="ARBA00023098"/>
    </source>
</evidence>
<gene>
    <name evidence="15" type="ORF">EJ04DRAFT_426606</name>
</gene>
<dbReference type="PANTHER" id="PTHR16320:SF24">
    <property type="entry name" value="PHOSPHODIESTERASE, PUTATIVE-RELATED"/>
    <property type="match status" value="1"/>
</dbReference>
<keyword evidence="7" id="KW-0378">Hydrolase</keyword>
<comment type="pathway">
    <text evidence="3">Sphingolipid metabolism.</text>
</comment>
<dbReference type="FunFam" id="3.60.10.10:FF:000059">
    <property type="entry name" value="Inositol phosphosphingolipids phospholipase C"/>
    <property type="match status" value="1"/>
</dbReference>
<comment type="similarity">
    <text evidence="4">Belongs to the neutral sphingomyelinase family.</text>
</comment>